<name>A0A0P0Y394_ORYSJ</name>
<reference evidence="2 3" key="3">
    <citation type="journal article" date="2013" name="Rice">
        <title>Improvement of the Oryza sativa Nipponbare reference genome using next generation sequence and optical map data.</title>
        <authorList>
            <person name="Kawahara Y."/>
            <person name="de la Bastide M."/>
            <person name="Hamilton J.P."/>
            <person name="Kanamori H."/>
            <person name="McCombie W.R."/>
            <person name="Ouyang S."/>
            <person name="Schwartz D.C."/>
            <person name="Tanaka T."/>
            <person name="Wu J."/>
            <person name="Zhou S."/>
            <person name="Childs K.L."/>
            <person name="Davidson R.M."/>
            <person name="Lin H."/>
            <person name="Quesada-Ocampo L."/>
            <person name="Vaillancourt B."/>
            <person name="Sakai H."/>
            <person name="Lee S.S."/>
            <person name="Kim J."/>
            <person name="Numa H."/>
            <person name="Itoh T."/>
            <person name="Buell C.R."/>
            <person name="Matsumoto T."/>
        </authorList>
    </citation>
    <scope>NUCLEOTIDE SEQUENCE [LARGE SCALE GENOMIC DNA]</scope>
    <source>
        <strain evidence="3">cv. Nipponbare</strain>
    </source>
</reference>
<organism evidence="2 3">
    <name type="scientific">Oryza sativa subsp. japonica</name>
    <name type="common">Rice</name>
    <dbReference type="NCBI Taxonomy" id="39947"/>
    <lineage>
        <taxon>Eukaryota</taxon>
        <taxon>Viridiplantae</taxon>
        <taxon>Streptophyta</taxon>
        <taxon>Embryophyta</taxon>
        <taxon>Tracheophyta</taxon>
        <taxon>Spermatophyta</taxon>
        <taxon>Magnoliopsida</taxon>
        <taxon>Liliopsida</taxon>
        <taxon>Poales</taxon>
        <taxon>Poaceae</taxon>
        <taxon>BOP clade</taxon>
        <taxon>Oryzoideae</taxon>
        <taxon>Oryzeae</taxon>
        <taxon>Oryzinae</taxon>
        <taxon>Oryza</taxon>
        <taxon>Oryza sativa</taxon>
    </lineage>
</organism>
<reference evidence="3" key="1">
    <citation type="journal article" date="2005" name="Nature">
        <title>The map-based sequence of the rice genome.</title>
        <authorList>
            <consortium name="International rice genome sequencing project (IRGSP)"/>
            <person name="Matsumoto T."/>
            <person name="Wu J."/>
            <person name="Kanamori H."/>
            <person name="Katayose Y."/>
            <person name="Fujisawa M."/>
            <person name="Namiki N."/>
            <person name="Mizuno H."/>
            <person name="Yamamoto K."/>
            <person name="Antonio B.A."/>
            <person name="Baba T."/>
            <person name="Sakata K."/>
            <person name="Nagamura Y."/>
            <person name="Aoki H."/>
            <person name="Arikawa K."/>
            <person name="Arita K."/>
            <person name="Bito T."/>
            <person name="Chiden Y."/>
            <person name="Fujitsuka N."/>
            <person name="Fukunaka R."/>
            <person name="Hamada M."/>
            <person name="Harada C."/>
            <person name="Hayashi A."/>
            <person name="Hijishita S."/>
            <person name="Honda M."/>
            <person name="Hosokawa S."/>
            <person name="Ichikawa Y."/>
            <person name="Idonuma A."/>
            <person name="Iijima M."/>
            <person name="Ikeda M."/>
            <person name="Ikeno M."/>
            <person name="Ito K."/>
            <person name="Ito S."/>
            <person name="Ito T."/>
            <person name="Ito Y."/>
            <person name="Ito Y."/>
            <person name="Iwabuchi A."/>
            <person name="Kamiya K."/>
            <person name="Karasawa W."/>
            <person name="Kurita K."/>
            <person name="Katagiri S."/>
            <person name="Kikuta A."/>
            <person name="Kobayashi H."/>
            <person name="Kobayashi N."/>
            <person name="Machita K."/>
            <person name="Maehara T."/>
            <person name="Masukawa M."/>
            <person name="Mizubayashi T."/>
            <person name="Mukai Y."/>
            <person name="Nagasaki H."/>
            <person name="Nagata Y."/>
            <person name="Naito S."/>
            <person name="Nakashima M."/>
            <person name="Nakama Y."/>
            <person name="Nakamichi Y."/>
            <person name="Nakamura M."/>
            <person name="Meguro A."/>
            <person name="Negishi M."/>
            <person name="Ohta I."/>
            <person name="Ohta T."/>
            <person name="Okamoto M."/>
            <person name="Ono N."/>
            <person name="Saji S."/>
            <person name="Sakaguchi M."/>
            <person name="Sakai K."/>
            <person name="Shibata M."/>
            <person name="Shimokawa T."/>
            <person name="Song J."/>
            <person name="Takazaki Y."/>
            <person name="Terasawa K."/>
            <person name="Tsugane M."/>
            <person name="Tsuji K."/>
            <person name="Ueda S."/>
            <person name="Waki K."/>
            <person name="Yamagata H."/>
            <person name="Yamamoto M."/>
            <person name="Yamamoto S."/>
            <person name="Yamane H."/>
            <person name="Yoshiki S."/>
            <person name="Yoshihara R."/>
            <person name="Yukawa K."/>
            <person name="Zhong H."/>
            <person name="Yano M."/>
            <person name="Yuan Q."/>
            <person name="Ouyang S."/>
            <person name="Liu J."/>
            <person name="Jones K.M."/>
            <person name="Gansberger K."/>
            <person name="Moffat K."/>
            <person name="Hill J."/>
            <person name="Bera J."/>
            <person name="Fadrosh D."/>
            <person name="Jin S."/>
            <person name="Johri S."/>
            <person name="Kim M."/>
            <person name="Overton L."/>
            <person name="Reardon M."/>
            <person name="Tsitrin T."/>
            <person name="Vuong H."/>
            <person name="Weaver B."/>
            <person name="Ciecko A."/>
            <person name="Tallon L."/>
            <person name="Jackson J."/>
            <person name="Pai G."/>
            <person name="Aken S.V."/>
            <person name="Utterback T."/>
            <person name="Reidmuller S."/>
            <person name="Feldblyum T."/>
            <person name="Hsiao J."/>
            <person name="Zismann V."/>
            <person name="Iobst S."/>
            <person name="de Vazeille A.R."/>
            <person name="Buell C.R."/>
            <person name="Ying K."/>
            <person name="Li Y."/>
            <person name="Lu T."/>
            <person name="Huang Y."/>
            <person name="Zhao Q."/>
            <person name="Feng Q."/>
            <person name="Zhang L."/>
            <person name="Zhu J."/>
            <person name="Weng Q."/>
            <person name="Mu J."/>
            <person name="Lu Y."/>
            <person name="Fan D."/>
            <person name="Liu Y."/>
            <person name="Guan J."/>
            <person name="Zhang Y."/>
            <person name="Yu S."/>
            <person name="Liu X."/>
            <person name="Zhang Y."/>
            <person name="Hong G."/>
            <person name="Han B."/>
            <person name="Choisne N."/>
            <person name="Demange N."/>
            <person name="Orjeda G."/>
            <person name="Samain S."/>
            <person name="Cattolico L."/>
            <person name="Pelletier E."/>
            <person name="Couloux A."/>
            <person name="Segurens B."/>
            <person name="Wincker P."/>
            <person name="D'Hont A."/>
            <person name="Scarpelli C."/>
            <person name="Weissenbach J."/>
            <person name="Salanoubat M."/>
            <person name="Quetier F."/>
            <person name="Yu Y."/>
            <person name="Kim H.R."/>
            <person name="Rambo T."/>
            <person name="Currie J."/>
            <person name="Collura K."/>
            <person name="Luo M."/>
            <person name="Yang T."/>
            <person name="Ammiraju J.S.S."/>
            <person name="Engler F."/>
            <person name="Soderlund C."/>
            <person name="Wing R.A."/>
            <person name="Palmer L.E."/>
            <person name="de la Bastide M."/>
            <person name="Spiegel L."/>
            <person name="Nascimento L."/>
            <person name="Zutavern T."/>
            <person name="O'Shaughnessy A."/>
            <person name="Dike S."/>
            <person name="Dedhia N."/>
            <person name="Preston R."/>
            <person name="Balija V."/>
            <person name="McCombie W.R."/>
            <person name="Chow T."/>
            <person name="Chen H."/>
            <person name="Chung M."/>
            <person name="Chen C."/>
            <person name="Shaw J."/>
            <person name="Wu H."/>
            <person name="Hsiao K."/>
            <person name="Chao Y."/>
            <person name="Chu M."/>
            <person name="Cheng C."/>
            <person name="Hour A."/>
            <person name="Lee P."/>
            <person name="Lin S."/>
            <person name="Lin Y."/>
            <person name="Liou J."/>
            <person name="Liu S."/>
            <person name="Hsing Y."/>
            <person name="Raghuvanshi S."/>
            <person name="Mohanty A."/>
            <person name="Bharti A.K."/>
            <person name="Gaur A."/>
            <person name="Gupta V."/>
            <person name="Kumar D."/>
            <person name="Ravi V."/>
            <person name="Vij S."/>
            <person name="Kapur A."/>
            <person name="Khurana P."/>
            <person name="Khurana P."/>
            <person name="Khurana J.P."/>
            <person name="Tyagi A.K."/>
            <person name="Gaikwad K."/>
            <person name="Singh A."/>
            <person name="Dalal V."/>
            <person name="Srivastava S."/>
            <person name="Dixit A."/>
            <person name="Pal A.K."/>
            <person name="Ghazi I.A."/>
            <person name="Yadav M."/>
            <person name="Pandit A."/>
            <person name="Bhargava A."/>
            <person name="Sureshbabu K."/>
            <person name="Batra K."/>
            <person name="Sharma T.R."/>
            <person name="Mohapatra T."/>
            <person name="Singh N.K."/>
            <person name="Messing J."/>
            <person name="Nelson A.B."/>
            <person name="Fuks G."/>
            <person name="Kavchok S."/>
            <person name="Keizer G."/>
            <person name="Linton E."/>
            <person name="Llaca V."/>
            <person name="Song R."/>
            <person name="Tanyolac B."/>
            <person name="Young S."/>
            <person name="Ho-Il K."/>
            <person name="Hahn J.H."/>
            <person name="Sangsakoo G."/>
            <person name="Vanavichit A."/>
            <person name="de Mattos Luiz.A.T."/>
            <person name="Zimmer P.D."/>
            <person name="Malone G."/>
            <person name="Dellagostin O."/>
            <person name="de Oliveira A.C."/>
            <person name="Bevan M."/>
            <person name="Bancroft I."/>
            <person name="Minx P."/>
            <person name="Cordum H."/>
            <person name="Wilson R."/>
            <person name="Cheng Z."/>
            <person name="Jin W."/>
            <person name="Jiang J."/>
            <person name="Leong S.A."/>
            <person name="Iwama H."/>
            <person name="Gojobori T."/>
            <person name="Itoh T."/>
            <person name="Niimura Y."/>
            <person name="Fujii Y."/>
            <person name="Habara T."/>
            <person name="Sakai H."/>
            <person name="Sato Y."/>
            <person name="Wilson G."/>
            <person name="Kumar K."/>
            <person name="McCouch S."/>
            <person name="Juretic N."/>
            <person name="Hoen D."/>
            <person name="Wright S."/>
            <person name="Bruskiewich R."/>
            <person name="Bureau T."/>
            <person name="Miyao A."/>
            <person name="Hirochika H."/>
            <person name="Nishikawa T."/>
            <person name="Kadowaki K."/>
            <person name="Sugiura M."/>
            <person name="Burr B."/>
            <person name="Sasaki T."/>
        </authorList>
    </citation>
    <scope>NUCLEOTIDE SEQUENCE [LARGE SCALE GENOMIC DNA]</scope>
    <source>
        <strain evidence="3">cv. Nipponbare</strain>
    </source>
</reference>
<evidence type="ECO:0000313" key="2">
    <source>
        <dbReference type="EMBL" id="BAT14481.1"/>
    </source>
</evidence>
<dbReference type="Proteomes" id="UP000059680">
    <property type="component" value="Chromosome 11"/>
</dbReference>
<proteinExistence type="predicted"/>
<accession>A0A0P0Y394</accession>
<dbReference type="EMBL" id="AP014967">
    <property type="protein sequence ID" value="BAT14481.1"/>
    <property type="molecule type" value="Genomic_DNA"/>
</dbReference>
<gene>
    <name evidence="2" type="ordered locus">Os11g0561800</name>
    <name evidence="2" type="ORF">OSNPB_110561800</name>
</gene>
<evidence type="ECO:0000256" key="1">
    <source>
        <dbReference type="SAM" id="MobiDB-lite"/>
    </source>
</evidence>
<dbReference type="AlphaFoldDB" id="A0A0P0Y394"/>
<dbReference type="PaxDb" id="39947-A0A0P0Y394"/>
<evidence type="ECO:0000313" key="3">
    <source>
        <dbReference type="Proteomes" id="UP000059680"/>
    </source>
</evidence>
<dbReference type="InParanoid" id="A0A0P0Y394"/>
<feature type="region of interest" description="Disordered" evidence="1">
    <location>
        <begin position="38"/>
        <end position="66"/>
    </location>
</feature>
<feature type="compositionally biased region" description="Basic and acidic residues" evidence="1">
    <location>
        <begin position="39"/>
        <end position="49"/>
    </location>
</feature>
<reference evidence="2 3" key="2">
    <citation type="journal article" date="2013" name="Plant Cell Physiol.">
        <title>Rice Annotation Project Database (RAP-DB): an integrative and interactive database for rice genomics.</title>
        <authorList>
            <person name="Sakai H."/>
            <person name="Lee S.S."/>
            <person name="Tanaka T."/>
            <person name="Numa H."/>
            <person name="Kim J."/>
            <person name="Kawahara Y."/>
            <person name="Wakimoto H."/>
            <person name="Yang C.C."/>
            <person name="Iwamoto M."/>
            <person name="Abe T."/>
            <person name="Yamada Y."/>
            <person name="Muto A."/>
            <person name="Inokuchi H."/>
            <person name="Ikemura T."/>
            <person name="Matsumoto T."/>
            <person name="Sasaki T."/>
            <person name="Itoh T."/>
        </authorList>
    </citation>
    <scope>NUCLEOTIDE SEQUENCE [LARGE SCALE GENOMIC DNA]</scope>
    <source>
        <strain evidence="3">cv. Nipponbare</strain>
    </source>
</reference>
<keyword evidence="3" id="KW-1185">Reference proteome</keyword>
<sequence>MTIAGSSLKCAKSMYQPIDDSRWLGVESAEGSDAARVVPYDERGGRSERSALSSCSGHAASGRRRGALATVASSRDAVRQFLSPSGSQQSSLSAWYARIMIGERFESRDEFLEELALREGEAPRCVQPRLLDLK</sequence>
<protein>
    <submittedName>
        <fullName evidence="2">Os11g0561800 protein</fullName>
    </submittedName>
</protein>